<proteinExistence type="predicted"/>
<evidence type="ECO:0000313" key="4">
    <source>
        <dbReference type="Proteomes" id="UP000199055"/>
    </source>
</evidence>
<protein>
    <recommendedName>
        <fullName evidence="2">Trypsin-co-occurring domain-containing protein</fullName>
    </recommendedName>
</protein>
<dbReference type="EMBL" id="FOET01000002">
    <property type="protein sequence ID" value="SEP83493.1"/>
    <property type="molecule type" value="Genomic_DNA"/>
</dbReference>
<dbReference type="STRING" id="403935.SAMN05216481_102162"/>
<reference evidence="3 4" key="1">
    <citation type="submission" date="2016-10" db="EMBL/GenBank/DDBJ databases">
        <authorList>
            <person name="de Groot N.N."/>
        </authorList>
    </citation>
    <scope>NUCLEOTIDE SEQUENCE [LARGE SCALE GENOMIC DNA]</scope>
    <source>
        <strain evidence="3 4">CGMCC 4.3519</strain>
    </source>
</reference>
<dbReference type="NCBIfam" id="NF041216">
    <property type="entry name" value="CU044_2847_fam"/>
    <property type="match status" value="1"/>
</dbReference>
<organism evidence="3 4">
    <name type="scientific">Streptomyces radiopugnans</name>
    <dbReference type="NCBI Taxonomy" id="403935"/>
    <lineage>
        <taxon>Bacteria</taxon>
        <taxon>Bacillati</taxon>
        <taxon>Actinomycetota</taxon>
        <taxon>Actinomycetes</taxon>
        <taxon>Kitasatosporales</taxon>
        <taxon>Streptomycetaceae</taxon>
        <taxon>Streptomyces</taxon>
    </lineage>
</organism>
<evidence type="ECO:0000256" key="1">
    <source>
        <dbReference type="SAM" id="MobiDB-lite"/>
    </source>
</evidence>
<sequence>MRDLARIPLEDGGTVLFEAPPEPGAAGAGGPVKAGRIADTVREMPRTLQQTLAPVTDTARAVLEQLRQAGPDEVEFGVDLSAEAGAVITKGGSSVHLKVRVLWNGGERGEGHTGRDGGTE</sequence>
<dbReference type="Proteomes" id="UP000199055">
    <property type="component" value="Unassembled WGS sequence"/>
</dbReference>
<dbReference type="RefSeq" id="WP_093656093.1">
    <property type="nucleotide sequence ID" value="NZ_FOET01000002.1"/>
</dbReference>
<keyword evidence="4" id="KW-1185">Reference proteome</keyword>
<dbReference type="Pfam" id="PF19493">
    <property type="entry name" value="Trypco1"/>
    <property type="match status" value="1"/>
</dbReference>
<feature type="domain" description="Trypsin-co-occurring" evidence="2">
    <location>
        <begin position="7"/>
        <end position="104"/>
    </location>
</feature>
<evidence type="ECO:0000313" key="3">
    <source>
        <dbReference type="EMBL" id="SEP83493.1"/>
    </source>
</evidence>
<feature type="region of interest" description="Disordered" evidence="1">
    <location>
        <begin position="14"/>
        <end position="33"/>
    </location>
</feature>
<gene>
    <name evidence="3" type="ORF">SAMN05216481_102162</name>
</gene>
<dbReference type="AlphaFoldDB" id="A0A1H9B498"/>
<evidence type="ECO:0000259" key="2">
    <source>
        <dbReference type="Pfam" id="PF19493"/>
    </source>
</evidence>
<name>A0A1H9B498_9ACTN</name>
<dbReference type="InterPro" id="IPR045794">
    <property type="entry name" value="Trypco1"/>
</dbReference>
<accession>A0A1H9B498</accession>